<feature type="region of interest" description="Disordered" evidence="1">
    <location>
        <begin position="49"/>
        <end position="83"/>
    </location>
</feature>
<dbReference type="AlphaFoldDB" id="A0AAD5N599"/>
<evidence type="ECO:0000256" key="1">
    <source>
        <dbReference type="SAM" id="MobiDB-lite"/>
    </source>
</evidence>
<evidence type="ECO:0000313" key="2">
    <source>
        <dbReference type="EMBL" id="KAJ1362496.1"/>
    </source>
</evidence>
<sequence length="143" mass="15868">MMIISRFNAVDLNLEGKCRPGRPTKLDNEDLIAALEDELSSATCELTDELDVSHTKAPPPAAKTQSAQKKQGVEKKKEEDKESLDQALLNDGENVLAKPITTWRWPRSGSTWSTMLVASIKYQALSAVPHQNQFGKKVIIYVC</sequence>
<dbReference type="Proteomes" id="UP001196413">
    <property type="component" value="Unassembled WGS sequence"/>
</dbReference>
<comment type="caution">
    <text evidence="2">The sequence shown here is derived from an EMBL/GenBank/DDBJ whole genome shotgun (WGS) entry which is preliminary data.</text>
</comment>
<feature type="compositionally biased region" description="Basic and acidic residues" evidence="1">
    <location>
        <begin position="71"/>
        <end position="83"/>
    </location>
</feature>
<name>A0AAD5N599_PARTN</name>
<protein>
    <submittedName>
        <fullName evidence="2">Uncharacterized protein</fullName>
    </submittedName>
</protein>
<keyword evidence="3" id="KW-1185">Reference proteome</keyword>
<dbReference type="EMBL" id="JAHQIW010004455">
    <property type="protein sequence ID" value="KAJ1362496.1"/>
    <property type="molecule type" value="Genomic_DNA"/>
</dbReference>
<evidence type="ECO:0000313" key="3">
    <source>
        <dbReference type="Proteomes" id="UP001196413"/>
    </source>
</evidence>
<reference evidence="2" key="1">
    <citation type="submission" date="2021-06" db="EMBL/GenBank/DDBJ databases">
        <title>Parelaphostrongylus tenuis whole genome reference sequence.</title>
        <authorList>
            <person name="Garwood T.J."/>
            <person name="Larsen P.A."/>
            <person name="Fountain-Jones N.M."/>
            <person name="Garbe J.R."/>
            <person name="Macchietto M.G."/>
            <person name="Kania S.A."/>
            <person name="Gerhold R.W."/>
            <person name="Richards J.E."/>
            <person name="Wolf T.M."/>
        </authorList>
    </citation>
    <scope>NUCLEOTIDE SEQUENCE</scope>
    <source>
        <strain evidence="2">MNPRO001-30</strain>
        <tissue evidence="2">Meninges</tissue>
    </source>
</reference>
<organism evidence="2 3">
    <name type="scientific">Parelaphostrongylus tenuis</name>
    <name type="common">Meningeal worm</name>
    <dbReference type="NCBI Taxonomy" id="148309"/>
    <lineage>
        <taxon>Eukaryota</taxon>
        <taxon>Metazoa</taxon>
        <taxon>Ecdysozoa</taxon>
        <taxon>Nematoda</taxon>
        <taxon>Chromadorea</taxon>
        <taxon>Rhabditida</taxon>
        <taxon>Rhabditina</taxon>
        <taxon>Rhabditomorpha</taxon>
        <taxon>Strongyloidea</taxon>
        <taxon>Metastrongylidae</taxon>
        <taxon>Parelaphostrongylus</taxon>
    </lineage>
</organism>
<accession>A0AAD5N599</accession>
<proteinExistence type="predicted"/>
<gene>
    <name evidence="2" type="ORF">KIN20_022065</name>
</gene>